<name>A0A2T0A5Y6_RHOTO</name>
<sequence length="291" mass="32306">MREAIFLRRPRPSFASSSCIAPQRSSRPILMDRWRPRPAPAPPEAILPIDSAFFSPPLALPSPPRVRFASSSCRFATRSLWTRHRTQRRAAERAASTGEIDPGAVALAESEEEMGQQNSDDRRARGRRVARAASMDCFEGSSSSQTVQQRRHTFSLPSSLSASSPPLFSFVGPRARWFFPQDALTRINCAWSSLRPRQRNAFSGCSHLVSLPPLSLFSPPDCRFFFRHARREPLNFSASSNRSPVPSLPSSPAASFSPPRVAPSLPNRRPPLPPSHDSSTNTYTTRTTSHD</sequence>
<feature type="compositionally biased region" description="Low complexity" evidence="1">
    <location>
        <begin position="278"/>
        <end position="291"/>
    </location>
</feature>
<proteinExistence type="predicted"/>
<feature type="region of interest" description="Disordered" evidence="1">
    <location>
        <begin position="108"/>
        <end position="127"/>
    </location>
</feature>
<accession>A0A2T0A5Y6</accession>
<evidence type="ECO:0000313" key="3">
    <source>
        <dbReference type="Proteomes" id="UP000239560"/>
    </source>
</evidence>
<comment type="caution">
    <text evidence="2">The sequence shown here is derived from an EMBL/GenBank/DDBJ whole genome shotgun (WGS) entry which is preliminary data.</text>
</comment>
<reference evidence="2 3" key="1">
    <citation type="journal article" date="2018" name="Elife">
        <title>Functional genomics of lipid metabolism in the oleaginous yeast Rhodosporidium toruloides.</title>
        <authorList>
            <person name="Coradetti S.T."/>
            <person name="Pinel D."/>
            <person name="Geiselman G."/>
            <person name="Ito M."/>
            <person name="Mondo S."/>
            <person name="Reilly M.C."/>
            <person name="Cheng Y.F."/>
            <person name="Bauer S."/>
            <person name="Grigoriev I."/>
            <person name="Gladden J.M."/>
            <person name="Simmons B.A."/>
            <person name="Brem R."/>
            <person name="Arkin A.P."/>
            <person name="Skerker J.M."/>
        </authorList>
    </citation>
    <scope>NUCLEOTIDE SEQUENCE [LARGE SCALE GENOMIC DNA]</scope>
    <source>
        <strain evidence="2 3">NBRC 0880</strain>
    </source>
</reference>
<dbReference type="EMBL" id="LCTV02000008">
    <property type="protein sequence ID" value="PRQ73431.1"/>
    <property type="molecule type" value="Genomic_DNA"/>
</dbReference>
<evidence type="ECO:0000256" key="1">
    <source>
        <dbReference type="SAM" id="MobiDB-lite"/>
    </source>
</evidence>
<protein>
    <submittedName>
        <fullName evidence="2">Uncharacterized protein</fullName>
    </submittedName>
</protein>
<feature type="compositionally biased region" description="Low complexity" evidence="1">
    <location>
        <begin position="239"/>
        <end position="267"/>
    </location>
</feature>
<gene>
    <name evidence="2" type="ORF">AAT19DRAFT_16184</name>
</gene>
<evidence type="ECO:0000313" key="2">
    <source>
        <dbReference type="EMBL" id="PRQ73431.1"/>
    </source>
</evidence>
<feature type="region of interest" description="Disordered" evidence="1">
    <location>
        <begin position="236"/>
        <end position="291"/>
    </location>
</feature>
<dbReference type="Proteomes" id="UP000239560">
    <property type="component" value="Unassembled WGS sequence"/>
</dbReference>
<organism evidence="2 3">
    <name type="scientific">Rhodotorula toruloides</name>
    <name type="common">Yeast</name>
    <name type="synonym">Rhodosporidium toruloides</name>
    <dbReference type="NCBI Taxonomy" id="5286"/>
    <lineage>
        <taxon>Eukaryota</taxon>
        <taxon>Fungi</taxon>
        <taxon>Dikarya</taxon>
        <taxon>Basidiomycota</taxon>
        <taxon>Pucciniomycotina</taxon>
        <taxon>Microbotryomycetes</taxon>
        <taxon>Sporidiobolales</taxon>
        <taxon>Sporidiobolaceae</taxon>
        <taxon>Rhodotorula</taxon>
    </lineage>
</organism>
<dbReference type="AlphaFoldDB" id="A0A2T0A5Y6"/>